<dbReference type="EMBL" id="JABZGW010000305">
    <property type="protein sequence ID" value="MBF4808318.1"/>
    <property type="molecule type" value="Genomic_DNA"/>
</dbReference>
<dbReference type="InterPro" id="IPR036593">
    <property type="entry name" value="CPE0013-like_sf"/>
</dbReference>
<dbReference type="PANTHER" id="PTHR39450:SF1">
    <property type="entry name" value="DUF1667 DOMAIN-CONTAINING PROTEIN"/>
    <property type="match status" value="1"/>
</dbReference>
<dbReference type="Proteomes" id="UP000698335">
    <property type="component" value="Unassembled WGS sequence"/>
</dbReference>
<dbReference type="SUPFAM" id="SSF160148">
    <property type="entry name" value="CPE0013-like"/>
    <property type="match status" value="1"/>
</dbReference>
<accession>A0A930W1X8</accession>
<evidence type="ECO:0000313" key="2">
    <source>
        <dbReference type="Proteomes" id="UP000698335"/>
    </source>
</evidence>
<dbReference type="PANTHER" id="PTHR39450">
    <property type="entry name" value="MOLYBDOPTERIN OXIDOREDUCTASE, 4FE-4S CLUSTER-BINDING SUBUNIT"/>
    <property type="match status" value="1"/>
</dbReference>
<organism evidence="1 2">
    <name type="scientific">Lancefieldella rimae</name>
    <dbReference type="NCBI Taxonomy" id="1383"/>
    <lineage>
        <taxon>Bacteria</taxon>
        <taxon>Bacillati</taxon>
        <taxon>Actinomycetota</taxon>
        <taxon>Coriobacteriia</taxon>
        <taxon>Coriobacteriales</taxon>
        <taxon>Atopobiaceae</taxon>
        <taxon>Lancefieldella</taxon>
    </lineage>
</organism>
<evidence type="ECO:0000313" key="1">
    <source>
        <dbReference type="EMBL" id="MBF4808318.1"/>
    </source>
</evidence>
<dbReference type="SUPFAM" id="SSF53706">
    <property type="entry name" value="Formate dehydrogenase/DMSO reductase, domains 1-3"/>
    <property type="match status" value="1"/>
</dbReference>
<feature type="non-terminal residue" evidence="1">
    <location>
        <position position="122"/>
    </location>
</feature>
<dbReference type="InterPro" id="IPR012460">
    <property type="entry name" value="DUF1667"/>
</dbReference>
<reference evidence="1" key="1">
    <citation type="submission" date="2020-04" db="EMBL/GenBank/DDBJ databases">
        <title>Deep metagenomics examines the oral microbiome during advanced dental caries in children, revealing novel taxa and co-occurrences with host molecules.</title>
        <authorList>
            <person name="Baker J.L."/>
            <person name="Morton J.T."/>
            <person name="Dinis M."/>
            <person name="Alvarez R."/>
            <person name="Tran N.C."/>
            <person name="Knight R."/>
            <person name="Edlund A."/>
        </authorList>
    </citation>
    <scope>NUCLEOTIDE SEQUENCE</scope>
    <source>
        <strain evidence="1">JCVI_38_bin.5</strain>
    </source>
</reference>
<dbReference type="Pfam" id="PF07892">
    <property type="entry name" value="DUF1667"/>
    <property type="match status" value="1"/>
</dbReference>
<gene>
    <name evidence="1" type="ORF">HXK26_06445</name>
</gene>
<sequence length="122" mass="12827">MPNIQTVTCIRCPRGCSVTVHFDGEKIVEVSGNACPRGNSYARAEVTHPVRTVTTTVPVENGVIDMVSVKTSVEVPKDKVADVVKEISGLRVQAPVALGAVLLARVAGTDADIITTKSVRGT</sequence>
<proteinExistence type="predicted"/>
<name>A0A930W1X8_9ACTN</name>
<comment type="caution">
    <text evidence="1">The sequence shown here is derived from an EMBL/GenBank/DDBJ whole genome shotgun (WGS) entry which is preliminary data.</text>
</comment>
<dbReference type="Gene3D" id="3.10.530.10">
    <property type="entry name" value="CPE0013-like"/>
    <property type="match status" value="1"/>
</dbReference>
<protein>
    <submittedName>
        <fullName evidence="1">DUF1667 domain-containing protein</fullName>
    </submittedName>
</protein>
<dbReference type="AlphaFoldDB" id="A0A930W1X8"/>